<dbReference type="EMBL" id="JAYLLH010000011">
    <property type="protein sequence ID" value="MEC3861621.1"/>
    <property type="molecule type" value="Genomic_DNA"/>
</dbReference>
<accession>A0ABU6HI86</accession>
<evidence type="ECO:0000313" key="1">
    <source>
        <dbReference type="EMBL" id="MEC3861621.1"/>
    </source>
</evidence>
<protein>
    <submittedName>
        <fullName evidence="1">Uncharacterized protein</fullName>
    </submittedName>
</protein>
<keyword evidence="2" id="KW-1185">Reference proteome</keyword>
<sequence length="99" mass="10611">MSETTVQPIKAAQIFRPNGTVGFQGDDDARAQFMLRVGFTQFFLQAMGVEKALGQAPGQTGPSEFASFLTMELAQRMAADENGIASHIVGTWGQGDART</sequence>
<gene>
    <name evidence="1" type="ORF">VK792_10025</name>
</gene>
<organism evidence="1 2">
    <name type="scientific">Mesobacterium hydrothermale</name>
    <dbReference type="NCBI Taxonomy" id="3111907"/>
    <lineage>
        <taxon>Bacteria</taxon>
        <taxon>Pseudomonadati</taxon>
        <taxon>Pseudomonadota</taxon>
        <taxon>Alphaproteobacteria</taxon>
        <taxon>Rhodobacterales</taxon>
        <taxon>Roseobacteraceae</taxon>
        <taxon>Mesobacterium</taxon>
    </lineage>
</organism>
<evidence type="ECO:0000313" key="2">
    <source>
        <dbReference type="Proteomes" id="UP001348149"/>
    </source>
</evidence>
<name>A0ABU6HI86_9RHOB</name>
<reference evidence="1 2" key="1">
    <citation type="submission" date="2024-01" db="EMBL/GenBank/DDBJ databases">
        <title>Mesobacterium rodlantinim sp. nov., isolated from shallow sea hydrothermal systems off Kueishantao Island.</title>
        <authorList>
            <person name="Su Z."/>
            <person name="Tang K."/>
        </authorList>
    </citation>
    <scope>NUCLEOTIDE SEQUENCE [LARGE SCALE GENOMIC DNA]</scope>
    <source>
        <strain evidence="1 2">TK19101</strain>
    </source>
</reference>
<comment type="caution">
    <text evidence="1">The sequence shown here is derived from an EMBL/GenBank/DDBJ whole genome shotgun (WGS) entry which is preliminary data.</text>
</comment>
<proteinExistence type="predicted"/>
<dbReference type="Proteomes" id="UP001348149">
    <property type="component" value="Unassembled WGS sequence"/>
</dbReference>
<dbReference type="RefSeq" id="WP_326297342.1">
    <property type="nucleotide sequence ID" value="NZ_JAYLLH010000011.1"/>
</dbReference>